<dbReference type="SUPFAM" id="SSF52833">
    <property type="entry name" value="Thioredoxin-like"/>
    <property type="match status" value="1"/>
</dbReference>
<dbReference type="GO" id="GO:0008794">
    <property type="term" value="F:arsenate reductase (glutaredoxin) activity"/>
    <property type="evidence" value="ECO:0007669"/>
    <property type="project" value="UniProtKB-UniRule"/>
</dbReference>
<keyword evidence="6" id="KW-1185">Reference proteome</keyword>
<evidence type="ECO:0000256" key="3">
    <source>
        <dbReference type="PROSITE-ProRule" id="PRU01282"/>
    </source>
</evidence>
<dbReference type="Proteomes" id="UP000694660">
    <property type="component" value="Unassembled WGS sequence"/>
</dbReference>
<comment type="catalytic activity">
    <reaction evidence="4">
        <text>[glutaredoxin]-dithiol + arsenate + glutathione + H(+) = glutathionyl-S-S-[glutaredoxin] + arsenite + H2O</text>
        <dbReference type="Rhea" id="RHEA:22016"/>
        <dbReference type="Rhea" id="RHEA-COMP:10729"/>
        <dbReference type="Rhea" id="RHEA-COMP:17668"/>
        <dbReference type="ChEBI" id="CHEBI:15377"/>
        <dbReference type="ChEBI" id="CHEBI:15378"/>
        <dbReference type="ChEBI" id="CHEBI:29242"/>
        <dbReference type="ChEBI" id="CHEBI:29950"/>
        <dbReference type="ChEBI" id="CHEBI:48597"/>
        <dbReference type="ChEBI" id="CHEBI:57925"/>
        <dbReference type="ChEBI" id="CHEBI:146199"/>
        <dbReference type="EC" id="1.20.4.1"/>
    </reaction>
</comment>
<dbReference type="InterPro" id="IPR006660">
    <property type="entry name" value="Arsenate_reductase-like"/>
</dbReference>
<dbReference type="EC" id="1.20.4.1" evidence="4"/>
<dbReference type="PANTHER" id="PTHR30041:SF4">
    <property type="entry name" value="ARSENATE REDUCTASE"/>
    <property type="match status" value="1"/>
</dbReference>
<proteinExistence type="inferred from homology"/>
<accession>A0A944DA70</accession>
<evidence type="ECO:0000256" key="2">
    <source>
        <dbReference type="ARBA" id="ARBA00023002"/>
    </source>
</evidence>
<evidence type="ECO:0000256" key="1">
    <source>
        <dbReference type="ARBA" id="ARBA00007198"/>
    </source>
</evidence>
<keyword evidence="2 4" id="KW-0560">Oxidoreductase</keyword>
<dbReference type="Pfam" id="PF03960">
    <property type="entry name" value="ArsC"/>
    <property type="match status" value="1"/>
</dbReference>
<name>A0A944DA70_DENI1</name>
<dbReference type="RefSeq" id="WP_214360589.1">
    <property type="nucleotide sequence ID" value="NZ_JAEKFT010000005.1"/>
</dbReference>
<dbReference type="CDD" id="cd03034">
    <property type="entry name" value="ArsC_ArsC"/>
    <property type="match status" value="1"/>
</dbReference>
<dbReference type="InterPro" id="IPR036249">
    <property type="entry name" value="Thioredoxin-like_sf"/>
</dbReference>
<protein>
    <recommendedName>
        <fullName evidence="4">Arsenate reductase</fullName>
        <ecNumber evidence="4">1.20.4.1</ecNumber>
    </recommendedName>
</protein>
<comment type="similarity">
    <text evidence="1 3 4">Belongs to the ArsC family.</text>
</comment>
<comment type="caution">
    <text evidence="5">The sequence shown here is derived from an EMBL/GenBank/DDBJ whole genome shotgun (WGS) entry which is preliminary data.</text>
</comment>
<evidence type="ECO:0000313" key="6">
    <source>
        <dbReference type="Proteomes" id="UP000694660"/>
    </source>
</evidence>
<dbReference type="EMBL" id="JAEKFT010000005">
    <property type="protein sequence ID" value="MBT0960838.1"/>
    <property type="molecule type" value="Genomic_DNA"/>
</dbReference>
<dbReference type="AlphaFoldDB" id="A0A944DA70"/>
<evidence type="ECO:0000313" key="5">
    <source>
        <dbReference type="EMBL" id="MBT0960838.1"/>
    </source>
</evidence>
<dbReference type="PANTHER" id="PTHR30041">
    <property type="entry name" value="ARSENATE REDUCTASE"/>
    <property type="match status" value="1"/>
</dbReference>
<organism evidence="5 6">
    <name type="scientific">Denitromonas iodatirespirans</name>
    <dbReference type="NCBI Taxonomy" id="2795389"/>
    <lineage>
        <taxon>Bacteria</taxon>
        <taxon>Pseudomonadati</taxon>
        <taxon>Pseudomonadota</taxon>
        <taxon>Betaproteobacteria</taxon>
        <taxon>Rhodocyclales</taxon>
        <taxon>Zoogloeaceae</taxon>
        <taxon>Denitromonas</taxon>
    </lineage>
</organism>
<dbReference type="InterPro" id="IPR006659">
    <property type="entry name" value="Arsenate_reductase"/>
</dbReference>
<dbReference type="Gene3D" id="3.40.30.10">
    <property type="entry name" value="Glutaredoxin"/>
    <property type="match status" value="1"/>
</dbReference>
<evidence type="ECO:0000256" key="4">
    <source>
        <dbReference type="RuleBase" id="RU362029"/>
    </source>
</evidence>
<dbReference type="NCBIfam" id="TIGR00014">
    <property type="entry name" value="arsC"/>
    <property type="match status" value="1"/>
</dbReference>
<sequence length="117" mass="12911">MADAITLYHNPRCSKSRAALALLEEADVPLEVVNYLENPPTRAALAQITRQLGIAPEALVRRGEDVFKTLYQGKTLDDDAWLDALADHPKLIERPIAVCGDRAVIGRPPEKVLELLD</sequence>
<gene>
    <name evidence="5" type="primary">arsC</name>
    <name evidence="5" type="ORF">I8J34_06570</name>
</gene>
<reference evidence="6" key="1">
    <citation type="journal article" date="2022" name="ISME J.">
        <title>Genetic and phylogenetic analysis of dissimilatory iodate-reducing bacteria identifies potential niches across the world's oceans.</title>
        <authorList>
            <person name="Reyes-Umana V."/>
            <person name="Henning Z."/>
            <person name="Lee K."/>
            <person name="Barnum T.P."/>
            <person name="Coates J.D."/>
        </authorList>
    </citation>
    <scope>NUCLEOTIDE SEQUENCE [LARGE SCALE GENOMIC DNA]</scope>
    <source>
        <strain evidence="6">IR12</strain>
    </source>
</reference>
<dbReference type="PROSITE" id="PS51353">
    <property type="entry name" value="ARSC"/>
    <property type="match status" value="1"/>
</dbReference>